<feature type="compositionally biased region" description="Polar residues" evidence="1">
    <location>
        <begin position="135"/>
        <end position="150"/>
    </location>
</feature>
<dbReference type="OrthoDB" id="5389296at2759"/>
<reference evidence="2" key="1">
    <citation type="submission" date="2020-06" db="EMBL/GenBank/DDBJ databases">
        <authorList>
            <person name="Onetto C."/>
        </authorList>
    </citation>
    <scope>NUCLEOTIDE SEQUENCE</scope>
</reference>
<evidence type="ECO:0000313" key="3">
    <source>
        <dbReference type="Proteomes" id="UP000745764"/>
    </source>
</evidence>
<organism evidence="2 3">
    <name type="scientific">Aureobasidium uvarum</name>
    <dbReference type="NCBI Taxonomy" id="2773716"/>
    <lineage>
        <taxon>Eukaryota</taxon>
        <taxon>Fungi</taxon>
        <taxon>Dikarya</taxon>
        <taxon>Ascomycota</taxon>
        <taxon>Pezizomycotina</taxon>
        <taxon>Dothideomycetes</taxon>
        <taxon>Dothideomycetidae</taxon>
        <taxon>Dothideales</taxon>
        <taxon>Saccotheciaceae</taxon>
        <taxon>Aureobasidium</taxon>
    </lineage>
</organism>
<sequence length="353" mass="37966">MAPPSSVGSKSNVPASLQLTTHQTPSPRRFLLNKRPQNHATPTPSKLSKQVLQDGTDSSASRPTSGPTPSQFAKVPRFAMSTARRASFPPRSPSPAKPQFSTTGPGIAFGNERDKARETITVSDDDEEMLDNDNSHLAFTPLTQPESQDSVPEPEKAAYLAPYLPPSPKRRRVDDGDPTSTPQPTPARFILPSTGMSRSPLTQADRSIPASSRPAFLMASLPPPETVAPLPDAFSPRRRGQKFLPGGLASELQSWVIEAAQTASQGRPRSSLSGDDPVHVIDINEVNGDGPVFAHGTMPGKEIANVLLVDGQANRNVKRVQAGDRVSIRSPTWDVQVSGEAWTVGVDWRTLKL</sequence>
<evidence type="ECO:0000313" key="2">
    <source>
        <dbReference type="EMBL" id="CAD0112995.1"/>
    </source>
</evidence>
<protein>
    <submittedName>
        <fullName evidence="2">Uncharacterized protein</fullName>
    </submittedName>
</protein>
<comment type="caution">
    <text evidence="2">The sequence shown here is derived from an EMBL/GenBank/DDBJ whole genome shotgun (WGS) entry which is preliminary data.</text>
</comment>
<feature type="compositionally biased region" description="Polar residues" evidence="1">
    <location>
        <begin position="194"/>
        <end position="205"/>
    </location>
</feature>
<keyword evidence="3" id="KW-1185">Reference proteome</keyword>
<feature type="compositionally biased region" description="Polar residues" evidence="1">
    <location>
        <begin position="38"/>
        <end position="71"/>
    </location>
</feature>
<dbReference type="EMBL" id="CAINUL010000015">
    <property type="protein sequence ID" value="CAD0112995.1"/>
    <property type="molecule type" value="Genomic_DNA"/>
</dbReference>
<proteinExistence type="predicted"/>
<feature type="compositionally biased region" description="Polar residues" evidence="1">
    <location>
        <begin position="1"/>
        <end position="26"/>
    </location>
</feature>
<gene>
    <name evidence="2" type="ORF">AWRI4620_LOCUS7250</name>
</gene>
<evidence type="ECO:0000256" key="1">
    <source>
        <dbReference type="SAM" id="MobiDB-lite"/>
    </source>
</evidence>
<dbReference type="AlphaFoldDB" id="A0A9N8KLA6"/>
<dbReference type="Proteomes" id="UP000745764">
    <property type="component" value="Unassembled WGS sequence"/>
</dbReference>
<feature type="region of interest" description="Disordered" evidence="1">
    <location>
        <begin position="1"/>
        <end position="206"/>
    </location>
</feature>
<accession>A0A9N8KLA6</accession>
<name>A0A9N8KLA6_9PEZI</name>